<name>A0AAV3ZSA2_9GAST</name>
<dbReference type="AlphaFoldDB" id="A0AAV3ZSA2"/>
<gene>
    <name evidence="4" type="ORF">PoB_002453200</name>
</gene>
<evidence type="ECO:0000259" key="3">
    <source>
        <dbReference type="PROSITE" id="PS50041"/>
    </source>
</evidence>
<evidence type="ECO:0000313" key="4">
    <source>
        <dbReference type="EMBL" id="GFN98026.1"/>
    </source>
</evidence>
<dbReference type="PROSITE" id="PS00615">
    <property type="entry name" value="C_TYPE_LECTIN_1"/>
    <property type="match status" value="1"/>
</dbReference>
<evidence type="ECO:0000313" key="5">
    <source>
        <dbReference type="Proteomes" id="UP000735302"/>
    </source>
</evidence>
<keyword evidence="2" id="KW-0472">Membrane</keyword>
<dbReference type="InterPro" id="IPR018378">
    <property type="entry name" value="C-type_lectin_CS"/>
</dbReference>
<comment type="caution">
    <text evidence="4">The sequence shown here is derived from an EMBL/GenBank/DDBJ whole genome shotgun (WGS) entry which is preliminary data.</text>
</comment>
<feature type="domain" description="C-type lectin" evidence="3">
    <location>
        <begin position="39"/>
        <end position="158"/>
    </location>
</feature>
<reference evidence="4 5" key="1">
    <citation type="journal article" date="2021" name="Elife">
        <title>Chloroplast acquisition without the gene transfer in kleptoplastic sea slugs, Plakobranchus ocellatus.</title>
        <authorList>
            <person name="Maeda T."/>
            <person name="Takahashi S."/>
            <person name="Yoshida T."/>
            <person name="Shimamura S."/>
            <person name="Takaki Y."/>
            <person name="Nagai Y."/>
            <person name="Toyoda A."/>
            <person name="Suzuki Y."/>
            <person name="Arimoto A."/>
            <person name="Ishii H."/>
            <person name="Satoh N."/>
            <person name="Nishiyama T."/>
            <person name="Hasebe M."/>
            <person name="Maruyama T."/>
            <person name="Minagawa J."/>
            <person name="Obokata J."/>
            <person name="Shigenobu S."/>
        </authorList>
    </citation>
    <scope>NUCLEOTIDE SEQUENCE [LARGE SCALE GENOMIC DNA]</scope>
</reference>
<dbReference type="Pfam" id="PF00059">
    <property type="entry name" value="Lectin_C"/>
    <property type="match status" value="2"/>
</dbReference>
<keyword evidence="5" id="KW-1185">Reference proteome</keyword>
<feature type="transmembrane region" description="Helical" evidence="2">
    <location>
        <begin position="7"/>
        <end position="28"/>
    </location>
</feature>
<dbReference type="PROSITE" id="PS50041">
    <property type="entry name" value="C_TYPE_LECTIN_2"/>
    <property type="match status" value="2"/>
</dbReference>
<proteinExistence type="predicted"/>
<keyword evidence="2" id="KW-0812">Transmembrane</keyword>
<dbReference type="EMBL" id="BLXT01002832">
    <property type="protein sequence ID" value="GFN98026.1"/>
    <property type="molecule type" value="Genomic_DNA"/>
</dbReference>
<dbReference type="Gene3D" id="3.10.100.10">
    <property type="entry name" value="Mannose-Binding Protein A, subunit A"/>
    <property type="match status" value="2"/>
</dbReference>
<evidence type="ECO:0000256" key="2">
    <source>
        <dbReference type="SAM" id="Phobius"/>
    </source>
</evidence>
<keyword evidence="2" id="KW-1133">Transmembrane helix</keyword>
<dbReference type="PANTHER" id="PTHR22803">
    <property type="entry name" value="MANNOSE, PHOSPHOLIPASE, LECTIN RECEPTOR RELATED"/>
    <property type="match status" value="1"/>
</dbReference>
<accession>A0AAV3ZSA2</accession>
<keyword evidence="1" id="KW-1015">Disulfide bond</keyword>
<dbReference type="InterPro" id="IPR016186">
    <property type="entry name" value="C-type_lectin-like/link_sf"/>
</dbReference>
<dbReference type="SMART" id="SM00034">
    <property type="entry name" value="CLECT"/>
    <property type="match status" value="2"/>
</dbReference>
<feature type="domain" description="C-type lectin" evidence="3">
    <location>
        <begin position="192"/>
        <end position="296"/>
    </location>
</feature>
<organism evidence="4 5">
    <name type="scientific">Plakobranchus ocellatus</name>
    <dbReference type="NCBI Taxonomy" id="259542"/>
    <lineage>
        <taxon>Eukaryota</taxon>
        <taxon>Metazoa</taxon>
        <taxon>Spiralia</taxon>
        <taxon>Lophotrochozoa</taxon>
        <taxon>Mollusca</taxon>
        <taxon>Gastropoda</taxon>
        <taxon>Heterobranchia</taxon>
        <taxon>Euthyneura</taxon>
        <taxon>Panpulmonata</taxon>
        <taxon>Sacoglossa</taxon>
        <taxon>Placobranchoidea</taxon>
        <taxon>Plakobranchidae</taxon>
        <taxon>Plakobranchus</taxon>
    </lineage>
</organism>
<dbReference type="SUPFAM" id="SSF56436">
    <property type="entry name" value="C-type lectin-like"/>
    <property type="match status" value="2"/>
</dbReference>
<dbReference type="InterPro" id="IPR016187">
    <property type="entry name" value="CTDL_fold"/>
</dbReference>
<dbReference type="CDD" id="cd00037">
    <property type="entry name" value="CLECT"/>
    <property type="match status" value="2"/>
</dbReference>
<keyword evidence="4" id="KW-0675">Receptor</keyword>
<sequence>MATLRQCYFLIVWTIFFTAFFVTTRASLLCETGWTKTPNGEACLKLYRKPGRSWNDARLACQSAGGDLVTIRDHAKSNFIRDLLVPYNWIGFRIGLHYASAEDRWQWLEEDKKTTYTDWIYEPGRKNKERCALVYRSSLFQAGWYDNDCSSLRSYICEKPLSFACYSGWIKSPSGQVCVRKFGDRDEERALSWKYAYNHCHNYKGNLVIILDETMSNFIKDRIIAGDSSPSWIGLSKRYDNRWKWRDKDERPTYTNWGEGHPDEKKGKCVGVMKVDGQGAPWKTYDCEKPMSFICEMPPLPHCYLGGETYRHGTQIIFGPTCGDPHTCSYTRWIPSTYQCWWKQKCVNLTETRDGHICVKDWYLVTKMIKQEQAE</sequence>
<dbReference type="InterPro" id="IPR050111">
    <property type="entry name" value="C-type_lectin/snaclec_domain"/>
</dbReference>
<evidence type="ECO:0000256" key="1">
    <source>
        <dbReference type="ARBA" id="ARBA00023157"/>
    </source>
</evidence>
<protein>
    <submittedName>
        <fullName evidence="4">Macrophage mannose receptor 1-like</fullName>
    </submittedName>
</protein>
<dbReference type="Proteomes" id="UP000735302">
    <property type="component" value="Unassembled WGS sequence"/>
</dbReference>
<dbReference type="InterPro" id="IPR001304">
    <property type="entry name" value="C-type_lectin-like"/>
</dbReference>